<accession>F4RZL3</accession>
<dbReference type="AlphaFoldDB" id="F4RZL3"/>
<proteinExistence type="predicted"/>
<dbReference type="Proteomes" id="UP000001072">
    <property type="component" value="Unassembled WGS sequence"/>
</dbReference>
<dbReference type="GeneID" id="18935964"/>
<reference evidence="3" key="1">
    <citation type="journal article" date="2011" name="Proc. Natl. Acad. Sci. U.S.A.">
        <title>Obligate biotrophy features unraveled by the genomic analysis of rust fungi.</title>
        <authorList>
            <person name="Duplessis S."/>
            <person name="Cuomo C.A."/>
            <person name="Lin Y.-C."/>
            <person name="Aerts A."/>
            <person name="Tisserant E."/>
            <person name="Veneault-Fourrey C."/>
            <person name="Joly D.L."/>
            <person name="Hacquard S."/>
            <person name="Amselem J."/>
            <person name="Cantarel B.L."/>
            <person name="Chiu R."/>
            <person name="Coutinho P.M."/>
            <person name="Feau N."/>
            <person name="Field M."/>
            <person name="Frey P."/>
            <person name="Gelhaye E."/>
            <person name="Goldberg J."/>
            <person name="Grabherr M.G."/>
            <person name="Kodira C.D."/>
            <person name="Kohler A."/>
            <person name="Kuees U."/>
            <person name="Lindquist E.A."/>
            <person name="Lucas S.M."/>
            <person name="Mago R."/>
            <person name="Mauceli E."/>
            <person name="Morin E."/>
            <person name="Murat C."/>
            <person name="Pangilinan J.L."/>
            <person name="Park R."/>
            <person name="Pearson M."/>
            <person name="Quesneville H."/>
            <person name="Rouhier N."/>
            <person name="Sakthikumar S."/>
            <person name="Salamov A.A."/>
            <person name="Schmutz J."/>
            <person name="Selles B."/>
            <person name="Shapiro H."/>
            <person name="Tanguay P."/>
            <person name="Tuskan G.A."/>
            <person name="Henrissat B."/>
            <person name="Van de Peer Y."/>
            <person name="Rouze P."/>
            <person name="Ellis J.G."/>
            <person name="Dodds P.N."/>
            <person name="Schein J.E."/>
            <person name="Zhong S."/>
            <person name="Hamelin R.C."/>
            <person name="Grigoriev I.V."/>
            <person name="Szabo L.J."/>
            <person name="Martin F."/>
        </authorList>
    </citation>
    <scope>NUCLEOTIDE SEQUENCE [LARGE SCALE GENOMIC DNA]</scope>
    <source>
        <strain evidence="3">98AG31 / pathotype 3-4-7</strain>
    </source>
</reference>
<dbReference type="RefSeq" id="XP_007414706.1">
    <property type="nucleotide sequence ID" value="XM_007414644.1"/>
</dbReference>
<keyword evidence="1" id="KW-0812">Transmembrane</keyword>
<organism evidence="3">
    <name type="scientific">Melampsora larici-populina (strain 98AG31 / pathotype 3-4-7)</name>
    <name type="common">Poplar leaf rust fungus</name>
    <dbReference type="NCBI Taxonomy" id="747676"/>
    <lineage>
        <taxon>Eukaryota</taxon>
        <taxon>Fungi</taxon>
        <taxon>Dikarya</taxon>
        <taxon>Basidiomycota</taxon>
        <taxon>Pucciniomycotina</taxon>
        <taxon>Pucciniomycetes</taxon>
        <taxon>Pucciniales</taxon>
        <taxon>Melampsoraceae</taxon>
        <taxon>Melampsora</taxon>
    </lineage>
</organism>
<name>F4RZL3_MELLP</name>
<dbReference type="EMBL" id="GL883133">
    <property type="protein sequence ID" value="EGG02169.1"/>
    <property type="molecule type" value="Genomic_DNA"/>
</dbReference>
<dbReference type="InParanoid" id="F4RZL3"/>
<protein>
    <submittedName>
        <fullName evidence="2">Uncharacterized protein</fullName>
    </submittedName>
</protein>
<dbReference type="HOGENOM" id="CLU_3069212_0_0_1"/>
<keyword evidence="3" id="KW-1185">Reference proteome</keyword>
<sequence length="53" mass="5856">MGLFLVFPGCIVGVFFPLNMSFLWKGRVRVNVSCPSPLWGPILGPSHRYGVCC</sequence>
<evidence type="ECO:0000256" key="1">
    <source>
        <dbReference type="SAM" id="Phobius"/>
    </source>
</evidence>
<dbReference type="VEuPathDB" id="FungiDB:MELLADRAFT_91591"/>
<feature type="transmembrane region" description="Helical" evidence="1">
    <location>
        <begin position="6"/>
        <end position="24"/>
    </location>
</feature>
<evidence type="ECO:0000313" key="3">
    <source>
        <dbReference type="Proteomes" id="UP000001072"/>
    </source>
</evidence>
<keyword evidence="1" id="KW-0472">Membrane</keyword>
<gene>
    <name evidence="2" type="ORF">MELLADRAFT_91591</name>
</gene>
<dbReference type="KEGG" id="mlr:MELLADRAFT_91591"/>
<keyword evidence="1" id="KW-1133">Transmembrane helix</keyword>
<evidence type="ECO:0000313" key="2">
    <source>
        <dbReference type="EMBL" id="EGG02169.1"/>
    </source>
</evidence>